<dbReference type="InterPro" id="IPR050490">
    <property type="entry name" value="Bact_solute-bd_prot1"/>
</dbReference>
<accession>A0ABW0K7N4</accession>
<dbReference type="RefSeq" id="WP_270878111.1">
    <property type="nucleotide sequence ID" value="NZ_JAQFVF010000017.1"/>
</dbReference>
<organism evidence="1 2">
    <name type="scientific">Paenibacillus aestuarii</name>
    <dbReference type="NCBI Taxonomy" id="516965"/>
    <lineage>
        <taxon>Bacteria</taxon>
        <taxon>Bacillati</taxon>
        <taxon>Bacillota</taxon>
        <taxon>Bacilli</taxon>
        <taxon>Bacillales</taxon>
        <taxon>Paenibacillaceae</taxon>
        <taxon>Paenibacillus</taxon>
    </lineage>
</organism>
<sequence length="448" mass="50727">MMTLSAQKKGVFIGKLLLCFCLSSLLISCSNQRDPSVPELDKLFHASDDQASKPYAPKKVLKLWSFHISKEFEFWQELANQYQQLHPDIEIKVQYVSSDDYFTGERLLSSFASGTGPDLFFVSSPMIKRLVDVNMLMPLTSYFTPEMKDDFYPSALDAVTLYNNIYAVPIETELMGLFYNKAMFEQQHVQPPKTWDEMMQAAKKLKSSRVSGLTIETFGGVYQNFSWLPFLWQTGADLISEDGKHSGLKGAKSEAMFDFYRSMVNQGLINMQPSRPATDIGIMASGETAMQVSGTWNIRMLETQYANQPIGVVPLPTPDGGNHVTIAGGWKIAVNSRSDYTSEAAKFVMWAFSGDPSIPLRWCSDVKFAYSPRKSVMEAGKDYYRVGLRSVFTNEIFGTERAEPQFPEEINRTFNQSLQSLLYSQQSGKEIVQNMDEKIEHFFAKIQK</sequence>
<dbReference type="SUPFAM" id="SSF53850">
    <property type="entry name" value="Periplasmic binding protein-like II"/>
    <property type="match status" value="1"/>
</dbReference>
<reference evidence="2" key="1">
    <citation type="journal article" date="2019" name="Int. J. Syst. Evol. Microbiol.">
        <title>The Global Catalogue of Microorganisms (GCM) 10K type strain sequencing project: providing services to taxonomists for standard genome sequencing and annotation.</title>
        <authorList>
            <consortium name="The Broad Institute Genomics Platform"/>
            <consortium name="The Broad Institute Genome Sequencing Center for Infectious Disease"/>
            <person name="Wu L."/>
            <person name="Ma J."/>
        </authorList>
    </citation>
    <scope>NUCLEOTIDE SEQUENCE [LARGE SCALE GENOMIC DNA]</scope>
    <source>
        <strain evidence="2">KACC 11904</strain>
    </source>
</reference>
<protein>
    <submittedName>
        <fullName evidence="1">ABC transporter substrate-binding protein</fullName>
    </submittedName>
</protein>
<dbReference type="Gene3D" id="3.40.190.10">
    <property type="entry name" value="Periplasmic binding protein-like II"/>
    <property type="match status" value="1"/>
</dbReference>
<dbReference type="CDD" id="cd13585">
    <property type="entry name" value="PBP2_TMBP_like"/>
    <property type="match status" value="1"/>
</dbReference>
<name>A0ABW0K7N4_9BACL</name>
<comment type="caution">
    <text evidence="1">The sequence shown here is derived from an EMBL/GenBank/DDBJ whole genome shotgun (WGS) entry which is preliminary data.</text>
</comment>
<evidence type="ECO:0000313" key="2">
    <source>
        <dbReference type="Proteomes" id="UP001596044"/>
    </source>
</evidence>
<gene>
    <name evidence="1" type="ORF">ACFPOG_10515</name>
</gene>
<proteinExistence type="predicted"/>
<dbReference type="PANTHER" id="PTHR43649">
    <property type="entry name" value="ARABINOSE-BINDING PROTEIN-RELATED"/>
    <property type="match status" value="1"/>
</dbReference>
<dbReference type="PANTHER" id="PTHR43649:SF12">
    <property type="entry name" value="DIACETYLCHITOBIOSE BINDING PROTEIN DASA"/>
    <property type="match status" value="1"/>
</dbReference>
<dbReference type="Proteomes" id="UP001596044">
    <property type="component" value="Unassembled WGS sequence"/>
</dbReference>
<dbReference type="Pfam" id="PF01547">
    <property type="entry name" value="SBP_bac_1"/>
    <property type="match status" value="1"/>
</dbReference>
<dbReference type="InterPro" id="IPR006059">
    <property type="entry name" value="SBP"/>
</dbReference>
<keyword evidence="2" id="KW-1185">Reference proteome</keyword>
<evidence type="ECO:0000313" key="1">
    <source>
        <dbReference type="EMBL" id="MFC5448697.1"/>
    </source>
</evidence>
<dbReference type="EMBL" id="JBHSMJ010000010">
    <property type="protein sequence ID" value="MFC5448697.1"/>
    <property type="molecule type" value="Genomic_DNA"/>
</dbReference>